<accession>A0A9Q0YRS4</accession>
<feature type="compositionally biased region" description="Polar residues" evidence="1">
    <location>
        <begin position="279"/>
        <end position="292"/>
    </location>
</feature>
<protein>
    <recommendedName>
        <fullName evidence="2">SCAN box domain-containing protein</fullName>
    </recommendedName>
</protein>
<sequence length="387" mass="44070">MDLEKLVGIGKSFGLSGDALHKFVQGEQDKVLPAKKLEDDRARDERAHQLELKKLSLELDKVRQSLGDTKSSHGSIGKGKSPELPHFNDSVDDLDAYLQRFERYATSQNWDKDTEWAVNLSALLKGKALDVYSRLPLKESCDYDTLKKALFRKYIGNLTEQGFRQKFRWARPEKGEDPFQFTVRLGNLLTRWVEMAEIKPTYSELRGLLIREQFLNACSKELAIFIRERKPGSIDYVTKLAEQYLDAHGGDLYAHSASSRQKQQNQRFTKQIPGKKGDQTGQGSNKDNSSTLVRNERRPFCDICKRPGHSTNDCWFRPNQERTKVASAEFQAIHDEDSTANECYVQDSNFVENNDFANSSETVVCVFIPTQSHLKPCCSENGVAKMT</sequence>
<dbReference type="PANTHER" id="PTHR46888:SF1">
    <property type="entry name" value="RIBONUCLEASE H"/>
    <property type="match status" value="1"/>
</dbReference>
<dbReference type="Proteomes" id="UP001152320">
    <property type="component" value="Chromosome 16"/>
</dbReference>
<evidence type="ECO:0000259" key="2">
    <source>
        <dbReference type="PROSITE" id="PS50804"/>
    </source>
</evidence>
<dbReference type="PANTHER" id="PTHR46888">
    <property type="entry name" value="ZINC KNUCKLE DOMAINCONTAINING PROTEIN-RELATED"/>
    <property type="match status" value="1"/>
</dbReference>
<dbReference type="PROSITE" id="PS50804">
    <property type="entry name" value="SCAN_BOX"/>
    <property type="match status" value="1"/>
</dbReference>
<dbReference type="InterPro" id="IPR003309">
    <property type="entry name" value="SCAN_dom"/>
</dbReference>
<dbReference type="OrthoDB" id="10066033at2759"/>
<dbReference type="InterPro" id="IPR038269">
    <property type="entry name" value="SCAN_sf"/>
</dbReference>
<reference evidence="3" key="1">
    <citation type="submission" date="2021-10" db="EMBL/GenBank/DDBJ databases">
        <title>Tropical sea cucumber genome reveals ecological adaptation and Cuvierian tubules defense mechanism.</title>
        <authorList>
            <person name="Chen T."/>
        </authorList>
    </citation>
    <scope>NUCLEOTIDE SEQUENCE</scope>
    <source>
        <strain evidence="3">Nanhai2018</strain>
        <tissue evidence="3">Muscle</tissue>
    </source>
</reference>
<evidence type="ECO:0000313" key="4">
    <source>
        <dbReference type="Proteomes" id="UP001152320"/>
    </source>
</evidence>
<gene>
    <name evidence="3" type="ORF">HOLleu_31385</name>
</gene>
<evidence type="ECO:0000256" key="1">
    <source>
        <dbReference type="SAM" id="MobiDB-lite"/>
    </source>
</evidence>
<dbReference type="EMBL" id="JAIZAY010000016">
    <property type="protein sequence ID" value="KAJ8026531.1"/>
    <property type="molecule type" value="Genomic_DNA"/>
</dbReference>
<organism evidence="3 4">
    <name type="scientific">Holothuria leucospilota</name>
    <name type="common">Black long sea cucumber</name>
    <name type="synonym">Mertensiothuria leucospilota</name>
    <dbReference type="NCBI Taxonomy" id="206669"/>
    <lineage>
        <taxon>Eukaryota</taxon>
        <taxon>Metazoa</taxon>
        <taxon>Echinodermata</taxon>
        <taxon>Eleutherozoa</taxon>
        <taxon>Echinozoa</taxon>
        <taxon>Holothuroidea</taxon>
        <taxon>Aspidochirotacea</taxon>
        <taxon>Aspidochirotida</taxon>
        <taxon>Holothuriidae</taxon>
        <taxon>Holothuria</taxon>
    </lineage>
</organism>
<comment type="caution">
    <text evidence="3">The sequence shown here is derived from an EMBL/GenBank/DDBJ whole genome shotgun (WGS) entry which is preliminary data.</text>
</comment>
<evidence type="ECO:0000313" key="3">
    <source>
        <dbReference type="EMBL" id="KAJ8026531.1"/>
    </source>
</evidence>
<feature type="domain" description="SCAN box" evidence="2">
    <location>
        <begin position="164"/>
        <end position="242"/>
    </location>
</feature>
<feature type="region of interest" description="Disordered" evidence="1">
    <location>
        <begin position="255"/>
        <end position="292"/>
    </location>
</feature>
<dbReference type="Pfam" id="PF02023">
    <property type="entry name" value="SCAN"/>
    <property type="match status" value="1"/>
</dbReference>
<dbReference type="Gene3D" id="1.10.4020.10">
    <property type="entry name" value="DNA breaking-rejoining enzymes"/>
    <property type="match status" value="1"/>
</dbReference>
<keyword evidence="4" id="KW-1185">Reference proteome</keyword>
<dbReference type="AlphaFoldDB" id="A0A9Q0YRS4"/>
<feature type="region of interest" description="Disordered" evidence="1">
    <location>
        <begin position="66"/>
        <end position="85"/>
    </location>
</feature>
<proteinExistence type="predicted"/>
<dbReference type="SUPFAM" id="SSF47353">
    <property type="entry name" value="Retrovirus capsid dimerization domain-like"/>
    <property type="match status" value="1"/>
</dbReference>
<feature type="compositionally biased region" description="Polar residues" evidence="1">
    <location>
        <begin position="256"/>
        <end position="269"/>
    </location>
</feature>
<name>A0A9Q0YRS4_HOLLE</name>